<dbReference type="InterPro" id="IPR042226">
    <property type="entry name" value="eFR1_2_sf"/>
</dbReference>
<dbReference type="GO" id="GO:0016149">
    <property type="term" value="F:translation release factor activity, codon specific"/>
    <property type="evidence" value="ECO:0007669"/>
    <property type="project" value="UniProtKB-UniRule"/>
</dbReference>
<organism evidence="11 12">
    <name type="scientific">Thermocladium modestius</name>
    <dbReference type="NCBI Taxonomy" id="62609"/>
    <lineage>
        <taxon>Archaea</taxon>
        <taxon>Thermoproteota</taxon>
        <taxon>Thermoprotei</taxon>
        <taxon>Thermoproteales</taxon>
        <taxon>Thermoproteaceae</taxon>
        <taxon>Thermocladium</taxon>
    </lineage>
</organism>
<dbReference type="Pfam" id="PF03465">
    <property type="entry name" value="eRF1_3"/>
    <property type="match status" value="1"/>
</dbReference>
<dbReference type="InterPro" id="IPR024049">
    <property type="entry name" value="eRF1_1_sf"/>
</dbReference>
<dbReference type="InterPro" id="IPR020918">
    <property type="entry name" value="Peptide_chain-rel_aRF1"/>
</dbReference>
<dbReference type="SUPFAM" id="SSF55481">
    <property type="entry name" value="N-terminal domain of eukaryotic peptide chain release factor subunit 1, ERF1"/>
    <property type="match status" value="1"/>
</dbReference>
<keyword evidence="12" id="KW-1185">Reference proteome</keyword>
<evidence type="ECO:0000256" key="9">
    <source>
        <dbReference type="HAMAP-Rule" id="MF_00424"/>
    </source>
</evidence>
<dbReference type="Gene3D" id="3.30.420.60">
    <property type="entry name" value="eRF1 domain 2"/>
    <property type="match status" value="1"/>
</dbReference>
<evidence type="ECO:0000256" key="3">
    <source>
        <dbReference type="ARBA" id="ARBA00005326"/>
    </source>
</evidence>
<dbReference type="GO" id="GO:0005737">
    <property type="term" value="C:cytoplasm"/>
    <property type="evidence" value="ECO:0007669"/>
    <property type="project" value="UniProtKB-SubCell"/>
</dbReference>
<dbReference type="Pfam" id="PF03463">
    <property type="entry name" value="eRF1_1"/>
    <property type="match status" value="1"/>
</dbReference>
<dbReference type="Pfam" id="PF03464">
    <property type="entry name" value="eRF1_2"/>
    <property type="match status" value="1"/>
</dbReference>
<evidence type="ECO:0000256" key="4">
    <source>
        <dbReference type="ARBA" id="ARBA00011520"/>
    </source>
</evidence>
<dbReference type="InterPro" id="IPR005141">
    <property type="entry name" value="eRF1_2"/>
</dbReference>
<keyword evidence="7 9" id="KW-0648">Protein biosynthesis</keyword>
<dbReference type="SMART" id="SM01194">
    <property type="entry name" value="eRF1_1"/>
    <property type="match status" value="1"/>
</dbReference>
<dbReference type="PANTHER" id="PTHR10113">
    <property type="entry name" value="PEPTIDE CHAIN RELEASE FACTOR SUBUNIT 1"/>
    <property type="match status" value="1"/>
</dbReference>
<dbReference type="Gene3D" id="3.30.1330.30">
    <property type="match status" value="1"/>
</dbReference>
<evidence type="ECO:0000256" key="5">
    <source>
        <dbReference type="ARBA" id="ARBA00019723"/>
    </source>
</evidence>
<dbReference type="AlphaFoldDB" id="A0A830GX33"/>
<protein>
    <recommendedName>
        <fullName evidence="5 9">Peptide chain release factor subunit 1</fullName>
    </recommendedName>
    <alternativeName>
        <fullName evidence="8 9">Translation termination factor aRF1</fullName>
    </alternativeName>
</protein>
<feature type="domain" description="eRF1/Pelota-like N-terminal" evidence="10">
    <location>
        <begin position="1"/>
        <end position="119"/>
    </location>
</feature>
<dbReference type="Proteomes" id="UP000610960">
    <property type="component" value="Unassembled WGS sequence"/>
</dbReference>
<dbReference type="HAMAP" id="MF_00424">
    <property type="entry name" value="Rel_fact_arch_1"/>
    <property type="match status" value="1"/>
</dbReference>
<evidence type="ECO:0000256" key="8">
    <source>
        <dbReference type="ARBA" id="ARBA00031168"/>
    </source>
</evidence>
<evidence type="ECO:0000313" key="12">
    <source>
        <dbReference type="Proteomes" id="UP000610960"/>
    </source>
</evidence>
<evidence type="ECO:0000256" key="1">
    <source>
        <dbReference type="ARBA" id="ARBA00002832"/>
    </source>
</evidence>
<dbReference type="InterPro" id="IPR005140">
    <property type="entry name" value="eRF1_Pelota-like_N"/>
</dbReference>
<dbReference type="SUPFAM" id="SSF53137">
    <property type="entry name" value="Translational machinery components"/>
    <property type="match status" value="1"/>
</dbReference>
<proteinExistence type="inferred from homology"/>
<comment type="function">
    <text evidence="1 9">Directs the termination of nascent peptide synthesis (translation) in response to the termination codons UAA, UAG and UGA.</text>
</comment>
<evidence type="ECO:0000259" key="10">
    <source>
        <dbReference type="SMART" id="SM01194"/>
    </source>
</evidence>
<evidence type="ECO:0000256" key="7">
    <source>
        <dbReference type="ARBA" id="ARBA00022917"/>
    </source>
</evidence>
<dbReference type="NCBIfam" id="TIGR03676">
    <property type="entry name" value="aRF1_eRF1"/>
    <property type="match status" value="1"/>
</dbReference>
<dbReference type="Gene3D" id="3.30.960.10">
    <property type="entry name" value="eRF1 domain 1"/>
    <property type="match status" value="1"/>
</dbReference>
<dbReference type="InterPro" id="IPR029064">
    <property type="entry name" value="Ribosomal_eL30-like_sf"/>
</dbReference>
<keyword evidence="6 9" id="KW-0963">Cytoplasm</keyword>
<dbReference type="SUPFAM" id="SSF55315">
    <property type="entry name" value="L30e-like"/>
    <property type="match status" value="1"/>
</dbReference>
<gene>
    <name evidence="9" type="primary">prf1</name>
    <name evidence="11" type="ORF">GCM10007981_13990</name>
</gene>
<dbReference type="EMBL" id="BMNL01000003">
    <property type="protein sequence ID" value="GGP21584.1"/>
    <property type="molecule type" value="Genomic_DNA"/>
</dbReference>
<evidence type="ECO:0000256" key="2">
    <source>
        <dbReference type="ARBA" id="ARBA00004496"/>
    </source>
</evidence>
<name>A0A830GX33_9CREN</name>
<reference evidence="11" key="2">
    <citation type="submission" date="2020-09" db="EMBL/GenBank/DDBJ databases">
        <authorList>
            <person name="Sun Q."/>
            <person name="Ohkuma M."/>
        </authorList>
    </citation>
    <scope>NUCLEOTIDE SEQUENCE</scope>
    <source>
        <strain evidence="11">JCM 10088</strain>
    </source>
</reference>
<comment type="similarity">
    <text evidence="3 9">Belongs to the eukaryotic release factor 1 family.</text>
</comment>
<accession>A0A830GX33</accession>
<comment type="subcellular location">
    <subcellularLocation>
        <location evidence="2 9">Cytoplasm</location>
    </subcellularLocation>
</comment>
<sequence length="359" mass="40316">MLKKYRGYATTLVTLYINGDRPIPDIVNMLREEWAVSGNIKDKTTRNHVQDAIDRIIGMLKGTPKAPPNGLVVFAGFHMISPGNYTWVSYVVIPPFKISTFKYICDMTFHTELLEEGANTTSTYGIIIVERGEAVIALLRGNYWEIVKKVQFFVPNKHSAGGQSALRYKRQTEHLAEVFYKMLADSANEIFLKIEDLKGIIVSGPGPTKEDFLKEDALDYRLKDKVIAIVDACCPDEYGVIETIRKASSHIKDNEYVHAKELLDTLMEYAVRKSNYVVFGRDAAMKALKYGAARVILVSENVGEEEILNLVMEGDRKGIKVEVIPKAVEESKMLDQTFGGYAAILQYPITTLEANQNDS</sequence>
<dbReference type="InterPro" id="IPR005142">
    <property type="entry name" value="eRF1_3"/>
</dbReference>
<dbReference type="InterPro" id="IPR004403">
    <property type="entry name" value="Peptide_chain-rel_eRF1/aRF1"/>
</dbReference>
<comment type="subunit">
    <text evidence="4 9">Heterodimer of two subunits, one of which binds GTP.</text>
</comment>
<evidence type="ECO:0000256" key="6">
    <source>
        <dbReference type="ARBA" id="ARBA00022490"/>
    </source>
</evidence>
<dbReference type="FunFam" id="3.30.420.60:FF:000003">
    <property type="entry name" value="Peptide chain release factor subunit 1"/>
    <property type="match status" value="1"/>
</dbReference>
<reference evidence="11" key="1">
    <citation type="journal article" date="2014" name="Int. J. Syst. Evol. Microbiol.">
        <title>Complete genome sequence of Corynebacterium casei LMG S-19264T (=DSM 44701T), isolated from a smear-ripened cheese.</title>
        <authorList>
            <consortium name="US DOE Joint Genome Institute (JGI-PGF)"/>
            <person name="Walter F."/>
            <person name="Albersmeier A."/>
            <person name="Kalinowski J."/>
            <person name="Ruckert C."/>
        </authorList>
    </citation>
    <scope>NUCLEOTIDE SEQUENCE</scope>
    <source>
        <strain evidence="11">JCM 10088</strain>
    </source>
</reference>
<comment type="caution">
    <text evidence="11">The sequence shown here is derived from an EMBL/GenBank/DDBJ whole genome shotgun (WGS) entry which is preliminary data.</text>
</comment>
<evidence type="ECO:0000313" key="11">
    <source>
        <dbReference type="EMBL" id="GGP21584.1"/>
    </source>
</evidence>